<sequence>MTLNDPQAKKLKTEDDANAEITDIKCEISRHGVESGSQQNLEELQYLDLLSQVLDSGERRSDRTNTGTLAIFAPPQLRFDLSNNKYPLLTTKKVFFRAIAEELFFFIRGQTNGNILLKKGIKIWSGNGSREYLDSIGLTDRREHDLGPVYGWQWRHFGAEYVDCETDYSGAGYDQLQRIIDTIKSNPTDRRMILSAWNPADLGKMALPPCHMFAQFYVEAPGSKDARLSCQFYQRSCDIGLGVPFNIASYALLTIMLAHVTDLKPGHLIYCMGDAHVYLNHIEALQEQRSRIPRQFPTLTINKKIENIEDFEFEDLQLSGYDPYTKIEMKMAV</sequence>
<comment type="caution">
    <text evidence="10">The sequence shown here is derived from an EMBL/GenBank/DDBJ whole genome shotgun (WGS) entry which is preliminary data.</text>
</comment>
<evidence type="ECO:0000256" key="2">
    <source>
        <dbReference type="ARBA" id="ARBA00009972"/>
    </source>
</evidence>
<protein>
    <recommendedName>
        <fullName evidence="3">thymidylate synthase</fullName>
        <ecNumber evidence="3">2.1.1.45</ecNumber>
    </recommendedName>
</protein>
<keyword evidence="5" id="KW-0808">Transferase</keyword>
<dbReference type="CDD" id="cd00351">
    <property type="entry name" value="TS_Pyrimidine_HMase"/>
    <property type="match status" value="1"/>
</dbReference>
<evidence type="ECO:0000256" key="6">
    <source>
        <dbReference type="ARBA" id="ARBA00022727"/>
    </source>
</evidence>
<reference evidence="10 11" key="1">
    <citation type="journal article" date="2018" name="MBio">
        <title>Comparative Genomics Reveals the Core Gene Toolbox for the Fungus-Insect Symbiosis.</title>
        <authorList>
            <person name="Wang Y."/>
            <person name="Stata M."/>
            <person name="Wang W."/>
            <person name="Stajich J.E."/>
            <person name="White M.M."/>
            <person name="Moncalvo J.M."/>
        </authorList>
    </citation>
    <scope>NUCLEOTIDE SEQUENCE [LARGE SCALE GENOMIC DNA]</scope>
    <source>
        <strain evidence="10 11">SC-DP-2</strain>
    </source>
</reference>
<evidence type="ECO:0000256" key="4">
    <source>
        <dbReference type="ARBA" id="ARBA00022603"/>
    </source>
</evidence>
<dbReference type="GO" id="GO:0006231">
    <property type="term" value="P:dTMP biosynthetic process"/>
    <property type="evidence" value="ECO:0007669"/>
    <property type="project" value="InterPro"/>
</dbReference>
<dbReference type="UniPathway" id="UPA00575"/>
<dbReference type="InterPro" id="IPR020940">
    <property type="entry name" value="Thymidylate_synthase_AS"/>
</dbReference>
<accession>A0A2T9ZI71</accession>
<dbReference type="AlphaFoldDB" id="A0A2T9ZI71"/>
<dbReference type="GO" id="GO:0005829">
    <property type="term" value="C:cytosol"/>
    <property type="evidence" value="ECO:0007669"/>
    <property type="project" value="TreeGrafter"/>
</dbReference>
<dbReference type="GO" id="GO:0006235">
    <property type="term" value="P:dTTP biosynthetic process"/>
    <property type="evidence" value="ECO:0007669"/>
    <property type="project" value="UniProtKB-UniPathway"/>
</dbReference>
<evidence type="ECO:0000256" key="7">
    <source>
        <dbReference type="ARBA" id="ARBA00047344"/>
    </source>
</evidence>
<dbReference type="SUPFAM" id="SSF55831">
    <property type="entry name" value="Thymidylate synthase/dCMP hydroxymethylase"/>
    <property type="match status" value="1"/>
</dbReference>
<dbReference type="PANTHER" id="PTHR11548:SF2">
    <property type="entry name" value="THYMIDYLATE SYNTHASE"/>
    <property type="match status" value="1"/>
</dbReference>
<dbReference type="PRINTS" id="PR00108">
    <property type="entry name" value="THYMDSNTHASE"/>
</dbReference>
<name>A0A2T9ZI71_9FUNG</name>
<keyword evidence="4" id="KW-0489">Methyltransferase</keyword>
<evidence type="ECO:0000256" key="5">
    <source>
        <dbReference type="ARBA" id="ARBA00022679"/>
    </source>
</evidence>
<dbReference type="InterPro" id="IPR045097">
    <property type="entry name" value="Thymidate_synth/dCMP_Mease"/>
</dbReference>
<evidence type="ECO:0000313" key="11">
    <source>
        <dbReference type="Proteomes" id="UP000245609"/>
    </source>
</evidence>
<dbReference type="PANTHER" id="PTHR11548">
    <property type="entry name" value="THYMIDYLATE SYNTHASE 1"/>
    <property type="match status" value="1"/>
</dbReference>
<dbReference type="NCBIfam" id="TIGR03284">
    <property type="entry name" value="thym_sym"/>
    <property type="match status" value="1"/>
</dbReference>
<dbReference type="Pfam" id="PF00303">
    <property type="entry name" value="Thymidylat_synt"/>
    <property type="match status" value="1"/>
</dbReference>
<comment type="catalytic activity">
    <reaction evidence="7">
        <text>dUMP + (6R)-5,10-methylene-5,6,7,8-tetrahydrofolate = 7,8-dihydrofolate + dTMP</text>
        <dbReference type="Rhea" id="RHEA:12104"/>
        <dbReference type="ChEBI" id="CHEBI:15636"/>
        <dbReference type="ChEBI" id="CHEBI:57451"/>
        <dbReference type="ChEBI" id="CHEBI:63528"/>
        <dbReference type="ChEBI" id="CHEBI:246422"/>
        <dbReference type="EC" id="2.1.1.45"/>
    </reaction>
</comment>
<dbReference type="Proteomes" id="UP000245609">
    <property type="component" value="Unassembled WGS sequence"/>
</dbReference>
<comment type="similarity">
    <text evidence="2">Belongs to the thymidylate synthase family.</text>
</comment>
<evidence type="ECO:0000259" key="9">
    <source>
        <dbReference type="Pfam" id="PF00303"/>
    </source>
</evidence>
<dbReference type="HAMAP" id="MF_00008">
    <property type="entry name" value="Thymidy_synth_bact"/>
    <property type="match status" value="1"/>
</dbReference>
<dbReference type="GO" id="GO:0032259">
    <property type="term" value="P:methylation"/>
    <property type="evidence" value="ECO:0007669"/>
    <property type="project" value="UniProtKB-KW"/>
</dbReference>
<dbReference type="InterPro" id="IPR000398">
    <property type="entry name" value="Thymidylate_synthase"/>
</dbReference>
<dbReference type="InterPro" id="IPR023451">
    <property type="entry name" value="Thymidate_synth/dCMP_Mease_dom"/>
</dbReference>
<organism evidence="10 11">
    <name type="scientific">Smittium megazygosporum</name>
    <dbReference type="NCBI Taxonomy" id="133381"/>
    <lineage>
        <taxon>Eukaryota</taxon>
        <taxon>Fungi</taxon>
        <taxon>Fungi incertae sedis</taxon>
        <taxon>Zoopagomycota</taxon>
        <taxon>Kickxellomycotina</taxon>
        <taxon>Harpellomycetes</taxon>
        <taxon>Harpellales</taxon>
        <taxon>Legeriomycetaceae</taxon>
        <taxon>Smittium</taxon>
    </lineage>
</organism>
<keyword evidence="6" id="KW-0545">Nucleotide biosynthesis</keyword>
<dbReference type="NCBIfam" id="NF002497">
    <property type="entry name" value="PRK01827.1-3"/>
    <property type="match status" value="1"/>
</dbReference>
<dbReference type="GO" id="GO:0004799">
    <property type="term" value="F:thymidylate synthase activity"/>
    <property type="evidence" value="ECO:0007669"/>
    <property type="project" value="UniProtKB-EC"/>
</dbReference>
<proteinExistence type="inferred from homology"/>
<evidence type="ECO:0000256" key="8">
    <source>
        <dbReference type="PROSITE-ProRule" id="PRU10016"/>
    </source>
</evidence>
<dbReference type="EC" id="2.1.1.45" evidence="3"/>
<evidence type="ECO:0000256" key="1">
    <source>
        <dbReference type="ARBA" id="ARBA00004992"/>
    </source>
</evidence>
<dbReference type="OrthoDB" id="766at2759"/>
<evidence type="ECO:0000313" key="10">
    <source>
        <dbReference type="EMBL" id="PVV04268.1"/>
    </source>
</evidence>
<feature type="active site" evidence="8">
    <location>
        <position position="210"/>
    </location>
</feature>
<keyword evidence="11" id="KW-1185">Reference proteome</keyword>
<comment type="pathway">
    <text evidence="1">Pyrimidine metabolism; dTTP biosynthesis.</text>
</comment>
<evidence type="ECO:0000256" key="3">
    <source>
        <dbReference type="ARBA" id="ARBA00011947"/>
    </source>
</evidence>
<dbReference type="GO" id="GO:0005739">
    <property type="term" value="C:mitochondrion"/>
    <property type="evidence" value="ECO:0007669"/>
    <property type="project" value="TreeGrafter"/>
</dbReference>
<gene>
    <name evidence="10" type="ORF">BB560_001237</name>
</gene>
<dbReference type="Gene3D" id="3.30.572.10">
    <property type="entry name" value="Thymidylate synthase/dCMP hydroxymethylase domain"/>
    <property type="match status" value="1"/>
</dbReference>
<dbReference type="EMBL" id="MBFS01000143">
    <property type="protein sequence ID" value="PVV04268.1"/>
    <property type="molecule type" value="Genomic_DNA"/>
</dbReference>
<dbReference type="FunFam" id="3.30.572.10:FF:000013">
    <property type="entry name" value="Thymidylate synthase"/>
    <property type="match status" value="1"/>
</dbReference>
<dbReference type="STRING" id="133381.A0A2T9ZI71"/>
<dbReference type="PROSITE" id="PS00091">
    <property type="entry name" value="THYMIDYLATE_SYNTHASE"/>
    <property type="match status" value="1"/>
</dbReference>
<dbReference type="InterPro" id="IPR036926">
    <property type="entry name" value="Thymidate_synth/dCMP_Mease_sf"/>
</dbReference>
<feature type="domain" description="Thymidylate synthase/dCMP hydroxymethylase" evidence="9">
    <location>
        <begin position="45"/>
        <end position="333"/>
    </location>
</feature>